<evidence type="ECO:0000256" key="5">
    <source>
        <dbReference type="ARBA" id="ARBA00023242"/>
    </source>
</evidence>
<dbReference type="AlphaFoldDB" id="A0A328CYR3"/>
<evidence type="ECO:0000256" key="2">
    <source>
        <dbReference type="ARBA" id="ARBA00009307"/>
    </source>
</evidence>
<proteinExistence type="inferred from homology"/>
<protein>
    <recommendedName>
        <fullName evidence="6">DNA-directed RNA polymerase subunit</fullName>
    </recommendedName>
</protein>
<dbReference type="Gene3D" id="3.30.1490.120">
    <property type="entry name" value="RNA polymerase Rpb7-like, N-terminal domain"/>
    <property type="match status" value="1"/>
</dbReference>
<keyword evidence="3 6" id="KW-0240">DNA-directed RNA polymerase</keyword>
<accession>A0A328CYR3</accession>
<dbReference type="InterPro" id="IPR036898">
    <property type="entry name" value="RNA_pol_Rpb7-like_N_sf"/>
</dbReference>
<sequence length="318" mass="36517">MYLKSSLSWNVVIPAEHLDAKGLMLQKAIIVRLLDDFASKKATKALGYFLAVTTMNKIGEGKIRENKGDVLFPVEFNCISFKIFRGEILEGVVHKILKHGVFLRCGPIEHIYLSHQKMSDYRYIPGENPIFMSDKMSKIEKETVVRFIVIGEKYVEAEKEFQAVVSLEGDYLGPVSPGSFFIHRPNFEKVSFRSRQIGEEGTAGKSRIYCVQNRSFLLRPIPDQLQLSFLRNRKIAEEGTPGISQIYRFQNRSFLLRPGSIAYKTAAKLGKQPESFRWTEEVVRSGPCLFATMQKQCNERWLLPKEARTRKKEVLQQK</sequence>
<keyword evidence="5 6" id="KW-0539">Nucleus</keyword>
<evidence type="ECO:0000256" key="6">
    <source>
        <dbReference type="RuleBase" id="RU369086"/>
    </source>
</evidence>
<gene>
    <name evidence="7" type="ORF">DM860_002573</name>
</gene>
<comment type="function">
    <text evidence="6">DNA-dependent RNA polymerase which catalyzes the transcription of DNA into RNA using the four ribonucleoside triphosphates as substrates.</text>
</comment>
<evidence type="ECO:0000256" key="4">
    <source>
        <dbReference type="ARBA" id="ARBA00023163"/>
    </source>
</evidence>
<dbReference type="SUPFAM" id="SSF50249">
    <property type="entry name" value="Nucleic acid-binding proteins"/>
    <property type="match status" value="1"/>
</dbReference>
<dbReference type="Proteomes" id="UP000249390">
    <property type="component" value="Unassembled WGS sequence"/>
</dbReference>
<comment type="caution">
    <text evidence="7">The sequence shown here is derived from an EMBL/GenBank/DDBJ whole genome shotgun (WGS) entry which is preliminary data.</text>
</comment>
<evidence type="ECO:0000256" key="1">
    <source>
        <dbReference type="ARBA" id="ARBA00004123"/>
    </source>
</evidence>
<dbReference type="GO" id="GO:0055029">
    <property type="term" value="C:nuclear DNA-directed RNA polymerase complex"/>
    <property type="evidence" value="ECO:0007669"/>
    <property type="project" value="UniProtKB-ARBA"/>
</dbReference>
<evidence type="ECO:0000256" key="3">
    <source>
        <dbReference type="ARBA" id="ARBA00022478"/>
    </source>
</evidence>
<dbReference type="InterPro" id="IPR045113">
    <property type="entry name" value="Rpb7-like"/>
</dbReference>
<dbReference type="GO" id="GO:0003727">
    <property type="term" value="F:single-stranded RNA binding"/>
    <property type="evidence" value="ECO:0007669"/>
    <property type="project" value="TreeGrafter"/>
</dbReference>
<name>A0A328CYR3_9ASTE</name>
<organism evidence="7 8">
    <name type="scientific">Cuscuta australis</name>
    <dbReference type="NCBI Taxonomy" id="267555"/>
    <lineage>
        <taxon>Eukaryota</taxon>
        <taxon>Viridiplantae</taxon>
        <taxon>Streptophyta</taxon>
        <taxon>Embryophyta</taxon>
        <taxon>Tracheophyta</taxon>
        <taxon>Spermatophyta</taxon>
        <taxon>Magnoliopsida</taxon>
        <taxon>eudicotyledons</taxon>
        <taxon>Gunneridae</taxon>
        <taxon>Pentapetalae</taxon>
        <taxon>asterids</taxon>
        <taxon>lamiids</taxon>
        <taxon>Solanales</taxon>
        <taxon>Convolvulaceae</taxon>
        <taxon>Cuscuteae</taxon>
        <taxon>Cuscuta</taxon>
        <taxon>Cuscuta subgen. Grammica</taxon>
        <taxon>Cuscuta sect. Cleistogrammica</taxon>
    </lineage>
</organism>
<comment type="subcellular location">
    <subcellularLocation>
        <location evidence="1 6">Nucleus</location>
    </subcellularLocation>
</comment>
<dbReference type="PANTHER" id="PTHR12709">
    <property type="entry name" value="DNA-DIRECTED RNA POLYMERASE II, III"/>
    <property type="match status" value="1"/>
</dbReference>
<dbReference type="EMBL" id="NQVE01000209">
    <property type="protein sequence ID" value="RAL38595.1"/>
    <property type="molecule type" value="Genomic_DNA"/>
</dbReference>
<reference evidence="7 8" key="1">
    <citation type="submission" date="2018-06" db="EMBL/GenBank/DDBJ databases">
        <title>The Genome of Cuscuta australis (Dodder) Provides Insight into the Evolution of Plant Parasitism.</title>
        <authorList>
            <person name="Liu H."/>
        </authorList>
    </citation>
    <scope>NUCLEOTIDE SEQUENCE [LARGE SCALE GENOMIC DNA]</scope>
    <source>
        <strain evidence="8">cv. Yunnan</strain>
        <tissue evidence="7">Vines</tissue>
    </source>
</reference>
<keyword evidence="8" id="KW-1185">Reference proteome</keyword>
<dbReference type="GO" id="GO:0003697">
    <property type="term" value="F:single-stranded DNA binding"/>
    <property type="evidence" value="ECO:0007669"/>
    <property type="project" value="TreeGrafter"/>
</dbReference>
<dbReference type="FunFam" id="3.30.1490.120:FF:000001">
    <property type="entry name" value="DNA-directed RNA polymerase II subunit RPB7"/>
    <property type="match status" value="1"/>
</dbReference>
<dbReference type="PANTHER" id="PTHR12709:SF3">
    <property type="entry name" value="DNA-DIRECTED RNA POLYMERASE V SUBUNIT 7"/>
    <property type="match status" value="1"/>
</dbReference>
<evidence type="ECO:0000313" key="7">
    <source>
        <dbReference type="EMBL" id="RAL38595.1"/>
    </source>
</evidence>
<dbReference type="FunFam" id="2.40.50.140:FF:000043">
    <property type="entry name" value="DNA-directed RNA polymerase II subunit RPB7"/>
    <property type="match status" value="1"/>
</dbReference>
<keyword evidence="4 6" id="KW-0804">Transcription</keyword>
<comment type="similarity">
    <text evidence="2">Belongs to the eukaryotic RPB7/RPC8 RNA polymerase subunit family.</text>
</comment>
<dbReference type="Gene3D" id="2.40.50.140">
    <property type="entry name" value="Nucleic acid-binding proteins"/>
    <property type="match status" value="1"/>
</dbReference>
<dbReference type="GO" id="GO:0006352">
    <property type="term" value="P:DNA-templated transcription initiation"/>
    <property type="evidence" value="ECO:0007669"/>
    <property type="project" value="UniProtKB-UniRule"/>
</dbReference>
<dbReference type="SUPFAM" id="SSF88798">
    <property type="entry name" value="N-terminal, heterodimerisation domain of RBP7 (RpoE)"/>
    <property type="match status" value="1"/>
</dbReference>
<evidence type="ECO:0000313" key="8">
    <source>
        <dbReference type="Proteomes" id="UP000249390"/>
    </source>
</evidence>
<dbReference type="InterPro" id="IPR012340">
    <property type="entry name" value="NA-bd_OB-fold"/>
</dbReference>